<protein>
    <submittedName>
        <fullName evidence="3">Uncharacterized protein</fullName>
    </submittedName>
</protein>
<accession>A0A1R2CAA8</accession>
<evidence type="ECO:0000313" key="4">
    <source>
        <dbReference type="Proteomes" id="UP000187209"/>
    </source>
</evidence>
<name>A0A1R2CAA8_9CILI</name>
<dbReference type="EMBL" id="MPUH01000222">
    <property type="protein sequence ID" value="OMJ85900.1"/>
    <property type="molecule type" value="Genomic_DNA"/>
</dbReference>
<dbReference type="OrthoDB" id="306019at2759"/>
<evidence type="ECO:0000313" key="3">
    <source>
        <dbReference type="EMBL" id="OMJ85900.1"/>
    </source>
</evidence>
<dbReference type="AlphaFoldDB" id="A0A1R2CAA8"/>
<sequence length="309" mass="36169">MSSSKLKKFYLSDSYNETTDFTKGFKELFSKSFIANCHLDDASITKEELDTLQELDNHEVLENMRDLIESLLSFKTNCKSDGAGEIALRCEQLEKLLQKQESEVRGHIRNEHQLKLHVDALQQKLLDLEAKYHEAQANIKEMESRGCESMQTKLKKLESRFQSELSRIAARYRANPDSPQTNEKYQKLEEMYEQKEKSYIKLQQDFNKIKNLLEETTKQCKALKKEIEKYGIGAISNDALTKRKEESVERHFTKSHITSKSSTQNRSKRHFRQRSDDMTRQYRFVEPTPPQHVRSSSVVKSANFQSHLF</sequence>
<organism evidence="3 4">
    <name type="scientific">Stentor coeruleus</name>
    <dbReference type="NCBI Taxonomy" id="5963"/>
    <lineage>
        <taxon>Eukaryota</taxon>
        <taxon>Sar</taxon>
        <taxon>Alveolata</taxon>
        <taxon>Ciliophora</taxon>
        <taxon>Postciliodesmatophora</taxon>
        <taxon>Heterotrichea</taxon>
        <taxon>Heterotrichida</taxon>
        <taxon>Stentoridae</taxon>
        <taxon>Stentor</taxon>
    </lineage>
</organism>
<gene>
    <name evidence="3" type="ORF">SteCoe_12675</name>
</gene>
<dbReference type="Proteomes" id="UP000187209">
    <property type="component" value="Unassembled WGS sequence"/>
</dbReference>
<reference evidence="3 4" key="1">
    <citation type="submission" date="2016-11" db="EMBL/GenBank/DDBJ databases">
        <title>The macronuclear genome of Stentor coeruleus: a giant cell with tiny introns.</title>
        <authorList>
            <person name="Slabodnick M."/>
            <person name="Ruby J.G."/>
            <person name="Reiff S.B."/>
            <person name="Swart E.C."/>
            <person name="Gosai S."/>
            <person name="Prabakaran S."/>
            <person name="Witkowska E."/>
            <person name="Larue G.E."/>
            <person name="Fisher S."/>
            <person name="Freeman R.M."/>
            <person name="Gunawardena J."/>
            <person name="Chu W."/>
            <person name="Stover N.A."/>
            <person name="Gregory B.D."/>
            <person name="Nowacki M."/>
            <person name="Derisi J."/>
            <person name="Roy S.W."/>
            <person name="Marshall W.F."/>
            <person name="Sood P."/>
        </authorList>
    </citation>
    <scope>NUCLEOTIDE SEQUENCE [LARGE SCALE GENOMIC DNA]</scope>
    <source>
        <strain evidence="3">WM001</strain>
    </source>
</reference>
<evidence type="ECO:0000256" key="2">
    <source>
        <dbReference type="SAM" id="MobiDB-lite"/>
    </source>
</evidence>
<comment type="caution">
    <text evidence="3">The sequence shown here is derived from an EMBL/GenBank/DDBJ whole genome shotgun (WGS) entry which is preliminary data.</text>
</comment>
<feature type="compositionally biased region" description="Polar residues" evidence="2">
    <location>
        <begin position="255"/>
        <end position="265"/>
    </location>
</feature>
<keyword evidence="1" id="KW-0175">Coiled coil</keyword>
<evidence type="ECO:0000256" key="1">
    <source>
        <dbReference type="SAM" id="Coils"/>
    </source>
</evidence>
<feature type="region of interest" description="Disordered" evidence="2">
    <location>
        <begin position="246"/>
        <end position="299"/>
    </location>
</feature>
<feature type="coiled-coil region" evidence="1">
    <location>
        <begin position="83"/>
        <end position="226"/>
    </location>
</feature>
<keyword evidence="4" id="KW-1185">Reference proteome</keyword>
<proteinExistence type="predicted"/>